<dbReference type="Gene3D" id="3.50.50.60">
    <property type="entry name" value="FAD/NAD(P)-binding domain"/>
    <property type="match status" value="1"/>
</dbReference>
<accession>A0A3P7L6K9</accession>
<dbReference type="SUPFAM" id="SSF52833">
    <property type="entry name" value="Thioredoxin-like"/>
    <property type="match status" value="1"/>
</dbReference>
<evidence type="ECO:0000313" key="2">
    <source>
        <dbReference type="Proteomes" id="UP000270094"/>
    </source>
</evidence>
<dbReference type="EMBL" id="UYYB01101855">
    <property type="protein sequence ID" value="VDM78405.1"/>
    <property type="molecule type" value="Genomic_DNA"/>
</dbReference>
<protein>
    <recommendedName>
        <fullName evidence="3">FAD/NAD(P)-binding domain-containing protein</fullName>
    </recommendedName>
</protein>
<dbReference type="Proteomes" id="UP000270094">
    <property type="component" value="Unassembled WGS sequence"/>
</dbReference>
<reference evidence="1 2" key="1">
    <citation type="submission" date="2018-11" db="EMBL/GenBank/DDBJ databases">
        <authorList>
            <consortium name="Pathogen Informatics"/>
        </authorList>
    </citation>
    <scope>NUCLEOTIDE SEQUENCE [LARGE SCALE GENOMIC DNA]</scope>
</reference>
<name>A0A3P7L6K9_STRVU</name>
<dbReference type="AlphaFoldDB" id="A0A3P7L6K9"/>
<organism evidence="1 2">
    <name type="scientific">Strongylus vulgaris</name>
    <name type="common">Blood worm</name>
    <dbReference type="NCBI Taxonomy" id="40348"/>
    <lineage>
        <taxon>Eukaryota</taxon>
        <taxon>Metazoa</taxon>
        <taxon>Ecdysozoa</taxon>
        <taxon>Nematoda</taxon>
        <taxon>Chromadorea</taxon>
        <taxon>Rhabditida</taxon>
        <taxon>Rhabditina</taxon>
        <taxon>Rhabditomorpha</taxon>
        <taxon>Strongyloidea</taxon>
        <taxon>Strongylidae</taxon>
        <taxon>Strongylus</taxon>
    </lineage>
</organism>
<evidence type="ECO:0008006" key="3">
    <source>
        <dbReference type="Google" id="ProtNLM"/>
    </source>
</evidence>
<keyword evidence="2" id="KW-1185">Reference proteome</keyword>
<proteinExistence type="predicted"/>
<dbReference type="InterPro" id="IPR036188">
    <property type="entry name" value="FAD/NAD-bd_sf"/>
</dbReference>
<sequence>MELSSIKASVLAIQIRFRVIWNIEKIHLNWGFIIQYPFFPRLGANAVIFPVSPVPAPKMGAVAAGMPNSTGSQLSRARRYIHINIASVLEAIASAKIAIVHSGEEGDVNACLGVIKTSGYAGNVEVTRLRVNEPAKDRLQLITLRNQWPLVFVKCLGVIKTSGYAGNVEVTRLRVNEPAKDRLQLITLRNQWPLVFVKGDAVGGVDELKQLADKRILAEWLKDHKYDLVVIGGGSGGLAAAKKAAEYVLSSYSISFRRNPFFRCVYSNFTSMLLNS</sequence>
<dbReference type="OrthoDB" id="5956163at2759"/>
<dbReference type="InterPro" id="IPR036249">
    <property type="entry name" value="Thioredoxin-like_sf"/>
</dbReference>
<gene>
    <name evidence="1" type="ORF">SVUK_LOCUS13403</name>
</gene>
<dbReference type="Gene3D" id="3.40.30.10">
    <property type="entry name" value="Glutaredoxin"/>
    <property type="match status" value="1"/>
</dbReference>
<evidence type="ECO:0000313" key="1">
    <source>
        <dbReference type="EMBL" id="VDM78405.1"/>
    </source>
</evidence>
<dbReference type="SUPFAM" id="SSF51905">
    <property type="entry name" value="FAD/NAD(P)-binding domain"/>
    <property type="match status" value="1"/>
</dbReference>